<dbReference type="EMBL" id="JBBAXC010000002">
    <property type="protein sequence ID" value="MEI5905884.1"/>
    <property type="molecule type" value="Genomic_DNA"/>
</dbReference>
<dbReference type="PIRSF" id="PIRSF000232">
    <property type="entry name" value="YdjA"/>
    <property type="match status" value="1"/>
</dbReference>
<dbReference type="EC" id="1.-.-.-" evidence="8"/>
<dbReference type="InterPro" id="IPR000415">
    <property type="entry name" value="Nitroreductase-like"/>
</dbReference>
<evidence type="ECO:0000313" key="10">
    <source>
        <dbReference type="EMBL" id="MEI5905884.1"/>
    </source>
</evidence>
<dbReference type="InterPro" id="IPR026021">
    <property type="entry name" value="YdjA-like"/>
</dbReference>
<dbReference type="CDD" id="cd02135">
    <property type="entry name" value="YdjA-like"/>
    <property type="match status" value="1"/>
</dbReference>
<proteinExistence type="inferred from homology"/>
<protein>
    <recommendedName>
        <fullName evidence="8">Putative NAD(P)H nitroreductase</fullName>
        <ecNumber evidence="8">1.-.-.-</ecNumber>
    </recommendedName>
</protein>
<comment type="caution">
    <text evidence="10">The sequence shown here is derived from an EMBL/GenBank/DDBJ whole genome shotgun (WGS) entry which is preliminary data.</text>
</comment>
<evidence type="ECO:0000256" key="1">
    <source>
        <dbReference type="ARBA" id="ARBA00001917"/>
    </source>
</evidence>
<dbReference type="SUPFAM" id="SSF55469">
    <property type="entry name" value="FMN-dependent nitroreductase-like"/>
    <property type="match status" value="1"/>
</dbReference>
<evidence type="ECO:0000256" key="2">
    <source>
        <dbReference type="ARBA" id="ARBA00007118"/>
    </source>
</evidence>
<dbReference type="PANTHER" id="PTHR43821">
    <property type="entry name" value="NAD(P)H NITROREDUCTASE YDJA-RELATED"/>
    <property type="match status" value="1"/>
</dbReference>
<feature type="domain" description="Nitroreductase" evidence="9">
    <location>
        <begin position="8"/>
        <end position="165"/>
    </location>
</feature>
<dbReference type="Gene3D" id="3.40.109.10">
    <property type="entry name" value="NADH Oxidase"/>
    <property type="match status" value="1"/>
</dbReference>
<sequence>MSTVQEVIRERRTIRNFTSEDIRTEVIMELLEDAVYAPNHKLREPWSFILVRDEAKKHLYEEIYASYRRQEVSNNLEKKMEKMEVFIKSCPIHLIVTMEQSTKQKVWEEDYAATCALIQNLQLLGWDKQIGMVWKTNPYIYDPAFSEAMGIQSDKKIVGVIHIGKPAQLPKAKIRKKPNELVEIRTN</sequence>
<evidence type="ECO:0000256" key="3">
    <source>
        <dbReference type="ARBA" id="ARBA00022630"/>
    </source>
</evidence>
<evidence type="ECO:0000256" key="8">
    <source>
        <dbReference type="PIRNR" id="PIRNR000232"/>
    </source>
</evidence>
<dbReference type="InterPro" id="IPR052530">
    <property type="entry name" value="NAD(P)H_nitroreductase"/>
</dbReference>
<evidence type="ECO:0000313" key="11">
    <source>
        <dbReference type="Proteomes" id="UP001312865"/>
    </source>
</evidence>
<comment type="similarity">
    <text evidence="2 8">Belongs to the nitroreductase family.</text>
</comment>
<keyword evidence="3 8" id="KW-0285">Flavoprotein</keyword>
<dbReference type="RefSeq" id="WP_336585304.1">
    <property type="nucleotide sequence ID" value="NZ_JBBAXC010000002.1"/>
</dbReference>
<organism evidence="10 11">
    <name type="scientific">Bacillus spongiae</name>
    <dbReference type="NCBI Taxonomy" id="2683610"/>
    <lineage>
        <taxon>Bacteria</taxon>
        <taxon>Bacillati</taxon>
        <taxon>Bacillota</taxon>
        <taxon>Bacilli</taxon>
        <taxon>Bacillales</taxon>
        <taxon>Bacillaceae</taxon>
        <taxon>Bacillus</taxon>
    </lineage>
</organism>
<evidence type="ECO:0000256" key="5">
    <source>
        <dbReference type="ARBA" id="ARBA00022857"/>
    </source>
</evidence>
<accession>A0ABU8H9S4</accession>
<dbReference type="InterPro" id="IPR029479">
    <property type="entry name" value="Nitroreductase"/>
</dbReference>
<keyword evidence="5 8" id="KW-0521">NADP</keyword>
<reference evidence="10 11" key="1">
    <citation type="journal article" date="2018" name="J. Microbiol.">
        <title>Bacillus spongiae sp. nov., isolated from sponge of Jeju Island.</title>
        <authorList>
            <person name="Lee G.E."/>
            <person name="Im W.T."/>
            <person name="Park J.S."/>
        </authorList>
    </citation>
    <scope>NUCLEOTIDE SEQUENCE [LARGE SCALE GENOMIC DNA]</scope>
    <source>
        <strain evidence="10 11">135PIL107-10</strain>
    </source>
</reference>
<evidence type="ECO:0000259" key="9">
    <source>
        <dbReference type="Pfam" id="PF00881"/>
    </source>
</evidence>
<name>A0ABU8H9S4_9BACI</name>
<keyword evidence="6 8" id="KW-0560">Oxidoreductase</keyword>
<evidence type="ECO:0000256" key="7">
    <source>
        <dbReference type="ARBA" id="ARBA00023027"/>
    </source>
</evidence>
<evidence type="ECO:0000256" key="4">
    <source>
        <dbReference type="ARBA" id="ARBA00022643"/>
    </source>
</evidence>
<dbReference type="Proteomes" id="UP001312865">
    <property type="component" value="Unassembled WGS sequence"/>
</dbReference>
<gene>
    <name evidence="10" type="ORF">WAK64_02235</name>
</gene>
<keyword evidence="7 8" id="KW-0520">NAD</keyword>
<evidence type="ECO:0000256" key="6">
    <source>
        <dbReference type="ARBA" id="ARBA00023002"/>
    </source>
</evidence>
<dbReference type="Pfam" id="PF00881">
    <property type="entry name" value="Nitroreductase"/>
    <property type="match status" value="1"/>
</dbReference>
<keyword evidence="4 8" id="KW-0288">FMN</keyword>
<dbReference type="PANTHER" id="PTHR43821:SF1">
    <property type="entry name" value="NAD(P)H NITROREDUCTASE YDJA-RELATED"/>
    <property type="match status" value="1"/>
</dbReference>
<comment type="cofactor">
    <cofactor evidence="1 8">
        <name>FMN</name>
        <dbReference type="ChEBI" id="CHEBI:58210"/>
    </cofactor>
</comment>
<keyword evidence="11" id="KW-1185">Reference proteome</keyword>